<evidence type="ECO:0000313" key="5">
    <source>
        <dbReference type="Proteomes" id="UP000451233"/>
    </source>
</evidence>
<dbReference type="AlphaFoldDB" id="A0A7K1XW27"/>
<reference evidence="4 5" key="1">
    <citation type="submission" date="2019-11" db="EMBL/GenBank/DDBJ databases">
        <title>Pedobacter sp. HMF7056 Genome sequencing and assembly.</title>
        <authorList>
            <person name="Kang H."/>
            <person name="Kim H."/>
            <person name="Joh K."/>
        </authorList>
    </citation>
    <scope>NUCLEOTIDE SEQUENCE [LARGE SCALE GENOMIC DNA]</scope>
    <source>
        <strain evidence="4 5">HMF7056</strain>
    </source>
</reference>
<dbReference type="PANTHER" id="PTHR30069">
    <property type="entry name" value="TONB-DEPENDENT OUTER MEMBRANE RECEPTOR"/>
    <property type="match status" value="1"/>
</dbReference>
<dbReference type="Gene3D" id="2.170.130.10">
    <property type="entry name" value="TonB-dependent receptor, plug domain"/>
    <property type="match status" value="1"/>
</dbReference>
<evidence type="ECO:0000256" key="2">
    <source>
        <dbReference type="SAM" id="SignalP"/>
    </source>
</evidence>
<dbReference type="InterPro" id="IPR037066">
    <property type="entry name" value="Plug_dom_sf"/>
</dbReference>
<dbReference type="InterPro" id="IPR039426">
    <property type="entry name" value="TonB-dep_rcpt-like"/>
</dbReference>
<dbReference type="InterPro" id="IPR023996">
    <property type="entry name" value="TonB-dep_OMP_SusC/RagA"/>
</dbReference>
<dbReference type="NCBIfam" id="TIGR04056">
    <property type="entry name" value="OMP_RagA_SusC"/>
    <property type="match status" value="1"/>
</dbReference>
<organism evidence="4 5">
    <name type="scientific">Hufsiella ginkgonis</name>
    <dbReference type="NCBI Taxonomy" id="2695274"/>
    <lineage>
        <taxon>Bacteria</taxon>
        <taxon>Pseudomonadati</taxon>
        <taxon>Bacteroidota</taxon>
        <taxon>Sphingobacteriia</taxon>
        <taxon>Sphingobacteriales</taxon>
        <taxon>Sphingobacteriaceae</taxon>
        <taxon>Hufsiella</taxon>
    </lineage>
</organism>
<keyword evidence="5" id="KW-1185">Reference proteome</keyword>
<dbReference type="InterPro" id="IPR012910">
    <property type="entry name" value="Plug_dom"/>
</dbReference>
<dbReference type="SUPFAM" id="SSF56935">
    <property type="entry name" value="Porins"/>
    <property type="match status" value="1"/>
</dbReference>
<protein>
    <submittedName>
        <fullName evidence="4">SusC/RagA family TonB-linked outer membrane protein</fullName>
    </submittedName>
</protein>
<dbReference type="SUPFAM" id="SSF49464">
    <property type="entry name" value="Carboxypeptidase regulatory domain-like"/>
    <property type="match status" value="1"/>
</dbReference>
<feature type="chain" id="PRO_5029549371" evidence="2">
    <location>
        <begin position="26"/>
        <end position="1080"/>
    </location>
</feature>
<keyword evidence="1 2" id="KW-0732">Signal</keyword>
<name>A0A7K1XW27_9SPHI</name>
<dbReference type="Pfam" id="PF07715">
    <property type="entry name" value="Plug"/>
    <property type="match status" value="1"/>
</dbReference>
<dbReference type="NCBIfam" id="TIGR04057">
    <property type="entry name" value="SusC_RagA_signa"/>
    <property type="match status" value="1"/>
</dbReference>
<dbReference type="Pfam" id="PF13715">
    <property type="entry name" value="CarbopepD_reg_2"/>
    <property type="match status" value="1"/>
</dbReference>
<comment type="caution">
    <text evidence="4">The sequence shown here is derived from an EMBL/GenBank/DDBJ whole genome shotgun (WGS) entry which is preliminary data.</text>
</comment>
<accession>A0A7K1XW27</accession>
<dbReference type="GO" id="GO:0009279">
    <property type="term" value="C:cell outer membrane"/>
    <property type="evidence" value="ECO:0007669"/>
    <property type="project" value="TreeGrafter"/>
</dbReference>
<dbReference type="Gene3D" id="2.60.40.1120">
    <property type="entry name" value="Carboxypeptidase-like, regulatory domain"/>
    <property type="match status" value="1"/>
</dbReference>
<evidence type="ECO:0000256" key="1">
    <source>
        <dbReference type="ARBA" id="ARBA00022729"/>
    </source>
</evidence>
<dbReference type="GO" id="GO:0015344">
    <property type="term" value="F:siderophore uptake transmembrane transporter activity"/>
    <property type="evidence" value="ECO:0007669"/>
    <property type="project" value="TreeGrafter"/>
</dbReference>
<dbReference type="EMBL" id="WVHS01000002">
    <property type="protein sequence ID" value="MXV15195.1"/>
    <property type="molecule type" value="Genomic_DNA"/>
</dbReference>
<feature type="domain" description="TonB-dependent receptor plug" evidence="3">
    <location>
        <begin position="121"/>
        <end position="238"/>
    </location>
</feature>
<evidence type="ECO:0000313" key="4">
    <source>
        <dbReference type="EMBL" id="MXV15195.1"/>
    </source>
</evidence>
<gene>
    <name evidence="4" type="ORF">GS398_07775</name>
</gene>
<dbReference type="Proteomes" id="UP000451233">
    <property type="component" value="Unassembled WGS sequence"/>
</dbReference>
<proteinExistence type="predicted"/>
<dbReference type="PROSITE" id="PS51257">
    <property type="entry name" value="PROKAR_LIPOPROTEIN"/>
    <property type="match status" value="1"/>
</dbReference>
<sequence length="1080" mass="118186">MNLKQLLNLSGTFLLLLFACSMGYAQERAVTGKAVDKADGSPMIGLIVSVKGRPSNVSTNGNGEFSIRVTPSDSVLVFSYIGYIRQQVKIGDRSSIIVTMEPDTKSLDEVVVVGYGTQKRETLTGSIATLTTKDIEDLPVSNIGAALAGRLLGVGVSGGTQRPGSTATITVRNPNTFLSKDGGTTSPLFVIDDVIQVTSQGAPDNTLFNSLDISEIESLSVLKDAAAAIYGSRAANGVIVVRTKRGKDGKPRISYNGSYAVNDEAFRTKMLSAADFARYYNIMNGPNGRAATNSVTNDNVFTAEEIAAFENTDHNWLDDAWKASHNMHHGLSVSGGANKATYFANASYYTQDGNMGALEFSRWNFRGGADVEPINNLKVGLQLSGNFTDQARTFNKIGSETLENDYVNLLTTPRYIPEYINGVPVKIPGTNAFAGYHFFEIERLGNIQSNDDRVFTVNVSAEYKLPWVKGLGFRLQYATNFANNNGGQVGTTYTLTKFTGTGTNIHILDDNAVPIATTPTSSYSNGDRLYYSQTRQKRDQTNFFVTYERSFGKHSVSALATVEKSEAEAYGTTVLKEKPLQGTNGMFNTAFGAIDGTTTGNESGTLGYIGRANYNYSSKYLAEFLFRSDASTKFAPDNYWGRFYSGSVGWVVSEESFFTTHVLDYLKVRYSLGKLGNDQTKAWLWRQRYTPQEGKGLVLPGTGGNNNTNTATTTGYKMEASPNPDATWSDELKHNLGFDMRFLNNRLSATLEGYYNKATNILIEPIGSVPATVGGSIASTNFGAANFYGYEIGLGWNAKAGKDVNYGINLNFNWGDNKVIKMNYTDISQLQPWSPHYGESSDNGKWGYDVLGMFKNQEEIDAYVAEYKITQVHGNTIGSSYKLTPGQLYYRDIRGKMNADGTFAAPDGIIDENDQVQLAKKAVNHYGFGIVLRAGWKGLSFDAAITGSFGGFAEMDARNKMETNISNAYSSVPAYWANIYDPVLNPSGTLPNPNWSNVSLDKTSKFWQVSAFRMGFRNANLNYSLPKKLVQRAGISNARVSLTALNPVILYNPYDYRDPDAGWNTYPNLRTISLGLNATF</sequence>
<feature type="signal peptide" evidence="2">
    <location>
        <begin position="1"/>
        <end position="25"/>
    </location>
</feature>
<dbReference type="PANTHER" id="PTHR30069:SF29">
    <property type="entry name" value="HEMOGLOBIN AND HEMOGLOBIN-HAPTOGLOBIN-BINDING PROTEIN 1-RELATED"/>
    <property type="match status" value="1"/>
</dbReference>
<evidence type="ECO:0000259" key="3">
    <source>
        <dbReference type="Pfam" id="PF07715"/>
    </source>
</evidence>
<dbReference type="RefSeq" id="WP_160906206.1">
    <property type="nucleotide sequence ID" value="NZ_WVHS01000002.1"/>
</dbReference>
<dbReference type="GO" id="GO:0044718">
    <property type="term" value="P:siderophore transmembrane transport"/>
    <property type="evidence" value="ECO:0007669"/>
    <property type="project" value="TreeGrafter"/>
</dbReference>
<dbReference type="InterPro" id="IPR008969">
    <property type="entry name" value="CarboxyPept-like_regulatory"/>
</dbReference>
<dbReference type="InterPro" id="IPR023997">
    <property type="entry name" value="TonB-dep_OMP_SusC/RagA_CS"/>
</dbReference>